<evidence type="ECO:0000313" key="1">
    <source>
        <dbReference type="EMBL" id="WAR26065.1"/>
    </source>
</evidence>
<accession>A0ABY7FV15</accession>
<dbReference type="EMBL" id="CP111025">
    <property type="protein sequence ID" value="WAR26065.1"/>
    <property type="molecule type" value="Genomic_DNA"/>
</dbReference>
<proteinExistence type="predicted"/>
<reference evidence="1" key="1">
    <citation type="submission" date="2022-11" db="EMBL/GenBank/DDBJ databases">
        <title>Centuries of genome instability and evolution in soft-shell clam transmissible cancer (bioRxiv).</title>
        <authorList>
            <person name="Hart S.F.M."/>
            <person name="Yonemitsu M.A."/>
            <person name="Giersch R.M."/>
            <person name="Beal B.F."/>
            <person name="Arriagada G."/>
            <person name="Davis B.W."/>
            <person name="Ostrander E.A."/>
            <person name="Goff S.P."/>
            <person name="Metzger M.J."/>
        </authorList>
    </citation>
    <scope>NUCLEOTIDE SEQUENCE</scope>
    <source>
        <strain evidence="1">MELC-2E11</strain>
        <tissue evidence="1">Siphon/mantle</tissue>
    </source>
</reference>
<name>A0ABY7FV15_MYAAR</name>
<dbReference type="Proteomes" id="UP001164746">
    <property type="component" value="Chromosome 14"/>
</dbReference>
<protein>
    <submittedName>
        <fullName evidence="1">Uncharacterized protein</fullName>
    </submittedName>
</protein>
<sequence length="368" mass="42405">MTIVVLLKTPQTKHNINYDIIYASFHYYKNVTLTSVFPTYDLHCLYNPSLTYPYYDVFCVHNHFGGHNHHNFSVVLTKTLLMLTFDLFLKTGFLFYCAICLYQNIYHRHHIFPNNYNLNVIPPGRPLKERPLFLACRKDCLRLSSVKRDLSLLFDRPKPRLGSDRISRSTFLASFHLISCSYMSRSFCMSRLSSLSIPRFIESNSCVTFFIGLGAESTASLSSIANSNHKYNFQVNGHSAIYDSLPTNVSYPGLIQVHVAVVNLDLDSTFQKLKVSDEKLELSIASPNKLYTEIQSTYGVCDWIKQTHLQHTRSRTKMATKGCSCIRFYRGFSTRVGNILNPRNGSFVRQPRRYLKTQVKCTVVIYWS</sequence>
<organism evidence="1 2">
    <name type="scientific">Mya arenaria</name>
    <name type="common">Soft-shell clam</name>
    <dbReference type="NCBI Taxonomy" id="6604"/>
    <lineage>
        <taxon>Eukaryota</taxon>
        <taxon>Metazoa</taxon>
        <taxon>Spiralia</taxon>
        <taxon>Lophotrochozoa</taxon>
        <taxon>Mollusca</taxon>
        <taxon>Bivalvia</taxon>
        <taxon>Autobranchia</taxon>
        <taxon>Heteroconchia</taxon>
        <taxon>Euheterodonta</taxon>
        <taxon>Imparidentia</taxon>
        <taxon>Neoheterodontei</taxon>
        <taxon>Myida</taxon>
        <taxon>Myoidea</taxon>
        <taxon>Myidae</taxon>
        <taxon>Mya</taxon>
    </lineage>
</organism>
<gene>
    <name evidence="1" type="ORF">MAR_011769</name>
</gene>
<evidence type="ECO:0000313" key="2">
    <source>
        <dbReference type="Proteomes" id="UP001164746"/>
    </source>
</evidence>
<keyword evidence="2" id="KW-1185">Reference proteome</keyword>